<dbReference type="EMBL" id="CP000359">
    <property type="protein sequence ID" value="ABF45149.1"/>
    <property type="molecule type" value="Genomic_DNA"/>
</dbReference>
<dbReference type="GO" id="GO:0016757">
    <property type="term" value="F:glycosyltransferase activity"/>
    <property type="evidence" value="ECO:0007669"/>
    <property type="project" value="UniProtKB-KW"/>
</dbReference>
<evidence type="ECO:0000313" key="3">
    <source>
        <dbReference type="EMBL" id="ABF45149.1"/>
    </source>
</evidence>
<dbReference type="KEGG" id="dge:Dgeo_0847"/>
<evidence type="ECO:0000259" key="2">
    <source>
        <dbReference type="Pfam" id="PF00156"/>
    </source>
</evidence>
<keyword evidence="3" id="KW-0328">Glycosyltransferase</keyword>
<reference evidence="3" key="1">
    <citation type="submission" date="2006-04" db="EMBL/GenBank/DDBJ databases">
        <title>Complete sequence of chromosome of Deinococcus geothermalis DSM 11300.</title>
        <authorList>
            <consortium name="US DOE Joint Genome Institute"/>
            <person name="Copeland A."/>
            <person name="Lucas S."/>
            <person name="Lapidus A."/>
            <person name="Barry K."/>
            <person name="Detter J.C."/>
            <person name="Glavina del Rio T."/>
            <person name="Hammon N."/>
            <person name="Israni S."/>
            <person name="Dalin E."/>
            <person name="Tice H."/>
            <person name="Pitluck S."/>
            <person name="Brettin T."/>
            <person name="Bruce D."/>
            <person name="Han C."/>
            <person name="Tapia R."/>
            <person name="Saunders E."/>
            <person name="Gilna P."/>
            <person name="Schmutz J."/>
            <person name="Larimer F."/>
            <person name="Land M."/>
            <person name="Hauser L."/>
            <person name="Kyrpides N."/>
            <person name="Kim E."/>
            <person name="Daly M.J."/>
            <person name="Fredrickson J.K."/>
            <person name="Makarova K.S."/>
            <person name="Gaidamakova E.K."/>
            <person name="Zhai M."/>
            <person name="Richardson P."/>
        </authorList>
    </citation>
    <scope>NUCLEOTIDE SEQUENCE</scope>
    <source>
        <strain evidence="3">DSM 11300</strain>
    </source>
</reference>
<dbReference type="eggNOG" id="COG0503">
    <property type="taxonomic scope" value="Bacteria"/>
</dbReference>
<keyword evidence="4" id="KW-1185">Reference proteome</keyword>
<feature type="domain" description="Phosphoribosyltransferase" evidence="2">
    <location>
        <begin position="162"/>
        <end position="275"/>
    </location>
</feature>
<accession>Q1J035</accession>
<keyword evidence="3" id="KW-0808">Transferase</keyword>
<dbReference type="PANTHER" id="PTHR43218">
    <property type="entry name" value="PHOSPHORIBOSYLTRANSFERASE-RELATED"/>
    <property type="match status" value="1"/>
</dbReference>
<gene>
    <name evidence="3" type="ordered locus">Dgeo_0847</name>
</gene>
<dbReference type="AlphaFoldDB" id="Q1J035"/>
<dbReference type="InterPro" id="IPR000836">
    <property type="entry name" value="PRTase_dom"/>
</dbReference>
<dbReference type="PANTHER" id="PTHR43218:SF1">
    <property type="entry name" value="PHOSPHORIBOSYLTRANSFERASE"/>
    <property type="match status" value="1"/>
</dbReference>
<evidence type="ECO:0000313" key="4">
    <source>
        <dbReference type="Proteomes" id="UP000002431"/>
    </source>
</evidence>
<dbReference type="NCBIfam" id="NF005592">
    <property type="entry name" value="PRK07322.1"/>
    <property type="match status" value="1"/>
</dbReference>
<dbReference type="InterPro" id="IPR029057">
    <property type="entry name" value="PRTase-like"/>
</dbReference>
<name>Q1J035_DEIGD</name>
<dbReference type="SUPFAM" id="SSF53271">
    <property type="entry name" value="PRTase-like"/>
    <property type="match status" value="1"/>
</dbReference>
<feature type="region of interest" description="Disordered" evidence="1">
    <location>
        <begin position="1"/>
        <end position="40"/>
    </location>
</feature>
<dbReference type="CDD" id="cd06223">
    <property type="entry name" value="PRTases_typeI"/>
    <property type="match status" value="1"/>
</dbReference>
<dbReference type="STRING" id="319795.Dgeo_0847"/>
<dbReference type="Pfam" id="PF00156">
    <property type="entry name" value="Pribosyltran"/>
    <property type="match status" value="1"/>
</dbReference>
<evidence type="ECO:0000256" key="1">
    <source>
        <dbReference type="SAM" id="MobiDB-lite"/>
    </source>
</evidence>
<protein>
    <submittedName>
        <fullName evidence="3">Phosphoribosyltransferase</fullName>
    </submittedName>
</protein>
<organism evidence="3 4">
    <name type="scientific">Deinococcus geothermalis (strain DSM 11300 / CIP 105573 / AG-3a)</name>
    <dbReference type="NCBI Taxonomy" id="319795"/>
    <lineage>
        <taxon>Bacteria</taxon>
        <taxon>Thermotogati</taxon>
        <taxon>Deinococcota</taxon>
        <taxon>Deinococci</taxon>
        <taxon>Deinococcales</taxon>
        <taxon>Deinococcaceae</taxon>
        <taxon>Deinococcus</taxon>
    </lineage>
</organism>
<proteinExistence type="predicted"/>
<dbReference type="Gene3D" id="3.40.50.2020">
    <property type="match status" value="1"/>
</dbReference>
<dbReference type="Proteomes" id="UP000002431">
    <property type="component" value="Chromosome"/>
</dbReference>
<dbReference type="HOGENOM" id="CLU_972255_0_0_0"/>
<sequence length="286" mass="31051">MTRCSRWAGRKLQPSTRSGSCSRGRGGSQSAGRPSVEETPFFPATPLRSRLVRVFASFELERCGNLSQLLWPPQNIRCLGPLFLPQRQSGCKPFPPPLTFAKVCGVTQPDTTGLRVTVGDVTRELPTVRVGSLGRVPLVEFIGDSELTNAAAEAMLPLIPEDTEVLLTVVTNALPLTHELSDRSGIPYVVVRKKRRTYMQDPLIQDVPSLTLGVAETLWLDGRHAARLKGKRVTIVQDVVATGGTAQALARLVERAGGQVAGYLAAFKQGNTTLPLTYLQELPQSL</sequence>